<gene>
    <name evidence="6" type="primary">SPS19_2</name>
    <name evidence="6" type="ORF">H2200_010820</name>
</gene>
<dbReference type="GO" id="GO:0009062">
    <property type="term" value="P:fatty acid catabolic process"/>
    <property type="evidence" value="ECO:0007669"/>
    <property type="project" value="InterPro"/>
</dbReference>
<dbReference type="EC" id="1.3.1.124" evidence="3"/>
<dbReference type="PRINTS" id="PR00081">
    <property type="entry name" value="GDHRDH"/>
</dbReference>
<keyword evidence="1" id="KW-0521">NADP</keyword>
<evidence type="ECO:0000256" key="3">
    <source>
        <dbReference type="ARBA" id="ARBA00026117"/>
    </source>
</evidence>
<evidence type="ECO:0000313" key="6">
    <source>
        <dbReference type="EMBL" id="KAJ9604706.1"/>
    </source>
</evidence>
<comment type="catalytic activity">
    <reaction evidence="5">
        <text>a (2E,4Z)-dienoyl-CoA + NADPH + H(+) = a 4,5-saturated-(3E)-enoyl-CoA + NADP(+)</text>
        <dbReference type="Rhea" id="RHEA:61892"/>
        <dbReference type="ChEBI" id="CHEBI:15378"/>
        <dbReference type="ChEBI" id="CHEBI:57783"/>
        <dbReference type="ChEBI" id="CHEBI:58349"/>
        <dbReference type="ChEBI" id="CHEBI:85099"/>
        <dbReference type="ChEBI" id="CHEBI:85493"/>
        <dbReference type="EC" id="1.3.1.124"/>
    </reaction>
</comment>
<dbReference type="InterPro" id="IPR045017">
    <property type="entry name" value="DECR2-like"/>
</dbReference>
<dbReference type="Pfam" id="PF13561">
    <property type="entry name" value="adh_short_C2"/>
    <property type="match status" value="1"/>
</dbReference>
<dbReference type="GO" id="GO:0008670">
    <property type="term" value="F:2,4-dienoyl-CoA reductase (NADPH) activity"/>
    <property type="evidence" value="ECO:0007669"/>
    <property type="project" value="InterPro"/>
</dbReference>
<dbReference type="Gene3D" id="3.40.50.720">
    <property type="entry name" value="NAD(P)-binding Rossmann-like Domain"/>
    <property type="match status" value="1"/>
</dbReference>
<dbReference type="InterPro" id="IPR002347">
    <property type="entry name" value="SDR_fam"/>
</dbReference>
<dbReference type="InterPro" id="IPR036291">
    <property type="entry name" value="NAD(P)-bd_dom_sf"/>
</dbReference>
<protein>
    <recommendedName>
        <fullName evidence="3">2,4-dienoyl-CoA reductase [(3E)-enoyl-CoA-producing]</fullName>
        <ecNumber evidence="3">1.3.1.124</ecNumber>
    </recommendedName>
</protein>
<dbReference type="AlphaFoldDB" id="A0AA38X0U5"/>
<keyword evidence="2 6" id="KW-0560">Oxidoreductase</keyword>
<evidence type="ECO:0000256" key="2">
    <source>
        <dbReference type="ARBA" id="ARBA00023002"/>
    </source>
</evidence>
<organism evidence="6 7">
    <name type="scientific">Cladophialophora chaetospira</name>
    <dbReference type="NCBI Taxonomy" id="386627"/>
    <lineage>
        <taxon>Eukaryota</taxon>
        <taxon>Fungi</taxon>
        <taxon>Dikarya</taxon>
        <taxon>Ascomycota</taxon>
        <taxon>Pezizomycotina</taxon>
        <taxon>Eurotiomycetes</taxon>
        <taxon>Chaetothyriomycetidae</taxon>
        <taxon>Chaetothyriales</taxon>
        <taxon>Herpotrichiellaceae</taxon>
        <taxon>Cladophialophora</taxon>
    </lineage>
</organism>
<evidence type="ECO:0000313" key="7">
    <source>
        <dbReference type="Proteomes" id="UP001172673"/>
    </source>
</evidence>
<evidence type="ECO:0000256" key="1">
    <source>
        <dbReference type="ARBA" id="ARBA00022857"/>
    </source>
</evidence>
<dbReference type="CDD" id="cd05369">
    <property type="entry name" value="TER_DECR_SDR_a"/>
    <property type="match status" value="1"/>
</dbReference>
<name>A0AA38X0U5_9EURO</name>
<evidence type="ECO:0000256" key="5">
    <source>
        <dbReference type="ARBA" id="ARBA00048340"/>
    </source>
</evidence>
<dbReference type="GO" id="GO:0005777">
    <property type="term" value="C:peroxisome"/>
    <property type="evidence" value="ECO:0007669"/>
    <property type="project" value="TreeGrafter"/>
</dbReference>
<dbReference type="SUPFAM" id="SSF51735">
    <property type="entry name" value="NAD(P)-binding Rossmann-fold domains"/>
    <property type="match status" value="1"/>
</dbReference>
<dbReference type="EMBL" id="JAPDRK010000018">
    <property type="protein sequence ID" value="KAJ9604706.1"/>
    <property type="molecule type" value="Genomic_DNA"/>
</dbReference>
<dbReference type="PANTHER" id="PTHR43296:SF2">
    <property type="entry name" value="PEROXISOMAL 2,4-DIENOYL-COA REDUCTASE [(3E)-ENOYL-COA-PRODUCING]"/>
    <property type="match status" value="1"/>
</dbReference>
<comment type="caution">
    <text evidence="6">The sequence shown here is derived from an EMBL/GenBank/DDBJ whole genome shotgun (WGS) entry which is preliminary data.</text>
</comment>
<sequence length="323" mass="33684">MPLQPHEYLSSVWKPDLFRDKVIFCTGGNGSICSAQVRALVHLGANACIVGRNKEKTESVAKDLESARPGSKVLGIGNIDVRSVESLQKSVDECVKVLGGIDFLIAGAAGNFLAPLSQLSSNAFKSVMDIDILGSYNITKICLPHLVASAKKHNEKSTLPKSGTSGPGGRVIFVSATIHYTGLPLQTHVAVAKAGVDALSANVAIEYGPLGVTSNIIAPGPIANTEGMDRLSKRSKSADEANAGKRIPLGRWGTIKEIADATVYLFSDAGNYVTGDRLVVDGGAWHIGAASPGGDFEYPDFLLSGAEVTGVGGGKKKKDGAKL</sequence>
<reference evidence="6" key="1">
    <citation type="submission" date="2022-10" db="EMBL/GenBank/DDBJ databases">
        <title>Culturing micro-colonial fungi from biological soil crusts in the Mojave desert and describing Neophaeococcomyces mojavensis, and introducing the new genera and species Taxawa tesnikishii.</title>
        <authorList>
            <person name="Kurbessoian T."/>
            <person name="Stajich J.E."/>
        </authorList>
    </citation>
    <scope>NUCLEOTIDE SEQUENCE</scope>
    <source>
        <strain evidence="6">TK_41</strain>
    </source>
</reference>
<evidence type="ECO:0000256" key="4">
    <source>
        <dbReference type="ARBA" id="ARBA00048009"/>
    </source>
</evidence>
<dbReference type="PANTHER" id="PTHR43296">
    <property type="entry name" value="PEROXISOMAL 2,4-DIENOYL-COA REDUCTASE"/>
    <property type="match status" value="1"/>
</dbReference>
<dbReference type="Proteomes" id="UP001172673">
    <property type="component" value="Unassembled WGS sequence"/>
</dbReference>
<comment type="catalytic activity">
    <reaction evidence="4">
        <text>a (2E,4E)-dienoyl-CoA + NADPH + H(+) = a 4,5-saturated-(3E)-enoyl-CoA + NADP(+)</text>
        <dbReference type="Rhea" id="RHEA:45912"/>
        <dbReference type="ChEBI" id="CHEBI:15378"/>
        <dbReference type="ChEBI" id="CHEBI:57783"/>
        <dbReference type="ChEBI" id="CHEBI:58349"/>
        <dbReference type="ChEBI" id="CHEBI:85101"/>
        <dbReference type="ChEBI" id="CHEBI:85493"/>
        <dbReference type="EC" id="1.3.1.124"/>
    </reaction>
</comment>
<proteinExistence type="predicted"/>
<accession>A0AA38X0U5</accession>
<keyword evidence="7" id="KW-1185">Reference proteome</keyword>